<dbReference type="EMBL" id="JARJCM010000050">
    <property type="protein sequence ID" value="KAJ7035375.1"/>
    <property type="molecule type" value="Genomic_DNA"/>
</dbReference>
<comment type="caution">
    <text evidence="2">The sequence shown here is derived from an EMBL/GenBank/DDBJ whole genome shotgun (WGS) entry which is preliminary data.</text>
</comment>
<dbReference type="Proteomes" id="UP001218188">
    <property type="component" value="Unassembled WGS sequence"/>
</dbReference>
<evidence type="ECO:0000313" key="2">
    <source>
        <dbReference type="EMBL" id="KAJ7035375.1"/>
    </source>
</evidence>
<feature type="compositionally biased region" description="Polar residues" evidence="1">
    <location>
        <begin position="152"/>
        <end position="167"/>
    </location>
</feature>
<feature type="region of interest" description="Disordered" evidence="1">
    <location>
        <begin position="152"/>
        <end position="172"/>
    </location>
</feature>
<sequence length="294" mass="32689">MCKLPPQLSFLPQRTSISKSPLEKMAELAVGLFGAAATVGAAQLATGSGFTGRHESSYREERMDTKRSISDFEANRRSGDVTLDMESEFSETKNEATERARHYHESIESYKEASWFNLPTKAKKRKDVRKWKRLTRQSNYSLRTLNELISSGSDTSSITATSGSPPGSNLADDDIHDWAYDVHGARADDAADAADNMRMDSFSAFVRSDGSSLNRSEGHDIDDRDSVTGVAGIEDDEVSIEDDESNFGKLGYHPNFHDARKARISRIIEKLKDSDFRTRNSAASALEKLAYNRE</sequence>
<gene>
    <name evidence="2" type="ORF">C8F04DRAFT_1098235</name>
</gene>
<protein>
    <submittedName>
        <fullName evidence="2">Uncharacterized protein</fullName>
    </submittedName>
</protein>
<keyword evidence="3" id="KW-1185">Reference proteome</keyword>
<organism evidence="2 3">
    <name type="scientific">Mycena alexandri</name>
    <dbReference type="NCBI Taxonomy" id="1745969"/>
    <lineage>
        <taxon>Eukaryota</taxon>
        <taxon>Fungi</taxon>
        <taxon>Dikarya</taxon>
        <taxon>Basidiomycota</taxon>
        <taxon>Agaricomycotina</taxon>
        <taxon>Agaricomycetes</taxon>
        <taxon>Agaricomycetidae</taxon>
        <taxon>Agaricales</taxon>
        <taxon>Marasmiineae</taxon>
        <taxon>Mycenaceae</taxon>
        <taxon>Mycena</taxon>
    </lineage>
</organism>
<proteinExistence type="predicted"/>
<evidence type="ECO:0000313" key="3">
    <source>
        <dbReference type="Proteomes" id="UP001218188"/>
    </source>
</evidence>
<accession>A0AAD6X4M0</accession>
<dbReference type="AlphaFoldDB" id="A0AAD6X4M0"/>
<reference evidence="2" key="1">
    <citation type="submission" date="2023-03" db="EMBL/GenBank/DDBJ databases">
        <title>Massive genome expansion in bonnet fungi (Mycena s.s.) driven by repeated elements and novel gene families across ecological guilds.</title>
        <authorList>
            <consortium name="Lawrence Berkeley National Laboratory"/>
            <person name="Harder C.B."/>
            <person name="Miyauchi S."/>
            <person name="Viragh M."/>
            <person name="Kuo A."/>
            <person name="Thoen E."/>
            <person name="Andreopoulos B."/>
            <person name="Lu D."/>
            <person name="Skrede I."/>
            <person name="Drula E."/>
            <person name="Henrissat B."/>
            <person name="Morin E."/>
            <person name="Kohler A."/>
            <person name="Barry K."/>
            <person name="LaButti K."/>
            <person name="Morin E."/>
            <person name="Salamov A."/>
            <person name="Lipzen A."/>
            <person name="Mereny Z."/>
            <person name="Hegedus B."/>
            <person name="Baldrian P."/>
            <person name="Stursova M."/>
            <person name="Weitz H."/>
            <person name="Taylor A."/>
            <person name="Grigoriev I.V."/>
            <person name="Nagy L.G."/>
            <person name="Martin F."/>
            <person name="Kauserud H."/>
        </authorList>
    </citation>
    <scope>NUCLEOTIDE SEQUENCE</scope>
    <source>
        <strain evidence="2">CBHHK200</strain>
    </source>
</reference>
<name>A0AAD6X4M0_9AGAR</name>
<evidence type="ECO:0000256" key="1">
    <source>
        <dbReference type="SAM" id="MobiDB-lite"/>
    </source>
</evidence>